<organism evidence="1">
    <name type="scientific">Siphoviridae sp. cteLh2</name>
    <dbReference type="NCBI Taxonomy" id="2825590"/>
    <lineage>
        <taxon>Viruses</taxon>
        <taxon>Duplodnaviria</taxon>
        <taxon>Heunggongvirae</taxon>
        <taxon>Uroviricota</taxon>
        <taxon>Caudoviricetes</taxon>
    </lineage>
</organism>
<reference evidence="1" key="1">
    <citation type="journal article" date="2021" name="Proc. Natl. Acad. Sci. U.S.A.">
        <title>A Catalog of Tens of Thousands of Viruses from Human Metagenomes Reveals Hidden Associations with Chronic Diseases.</title>
        <authorList>
            <person name="Tisza M.J."/>
            <person name="Buck C.B."/>
        </authorList>
    </citation>
    <scope>NUCLEOTIDE SEQUENCE</scope>
    <source>
        <strain evidence="1">CteLh2</strain>
    </source>
</reference>
<protein>
    <submittedName>
        <fullName evidence="1">Uncharacterized protein</fullName>
    </submittedName>
</protein>
<proteinExistence type="predicted"/>
<accession>A0A8S5U5T0</accession>
<dbReference type="EMBL" id="BK016017">
    <property type="protein sequence ID" value="DAF89832.1"/>
    <property type="molecule type" value="Genomic_DNA"/>
</dbReference>
<evidence type="ECO:0000313" key="1">
    <source>
        <dbReference type="EMBL" id="DAF89832.1"/>
    </source>
</evidence>
<name>A0A8S5U5T0_9CAUD</name>
<sequence>MFKCKTQCELDRDGEYICCNYCSYSDVCGNPCQKNYINCEDKLEFKEDTK</sequence>